<dbReference type="AlphaFoldDB" id="A0A6J6GHS2"/>
<dbReference type="InterPro" id="IPR043777">
    <property type="entry name" value="DUF5719"/>
</dbReference>
<evidence type="ECO:0000313" key="1">
    <source>
        <dbReference type="EMBL" id="CAB4600872.1"/>
    </source>
</evidence>
<accession>A0A6J6GHS2</accession>
<dbReference type="Pfam" id="PF18986">
    <property type="entry name" value="DUF5719"/>
    <property type="match status" value="1"/>
</dbReference>
<sequence length="433" mass="45811">MKFQRGAILTGLIAAILLVTNLFDASTNSRQYSNSYPSVVCPPNPAGVTTISSLASKKTLFYRIGNKSTKLVNINTLRYSTVTDPILIESKGLTPVTYQSRSGVWAGSVLCTSPTTSQWFAGGTSDVSSKGMLYLVNSGLSLSIVDIFTWSEKGEQSLKTISIKANSTSSIKLDSLAPGDASIVVNVVARSGRVNSFLIDERGKGLQKLGGDSVNGISTPTKKIVITGIPQQLVKNKVPEHYLRLFVPGVADANFTLELLSSDGRFIPIGYNERKLSSGKVVELKLKPKVAKGEFAIKITSDQPLVAAIRSRATSNGHSDFVWSTPSPALGPMQIAVSGIAPKIIFAGDAIAVDLKIQNSSGDIKDKSITGSDLVTWQVPNNTIAITVINAGKDNYAGALISAKSGYAFFPIASGAELTKAAIPSSNIQVLNP</sequence>
<organism evidence="1">
    <name type="scientific">freshwater metagenome</name>
    <dbReference type="NCBI Taxonomy" id="449393"/>
    <lineage>
        <taxon>unclassified sequences</taxon>
        <taxon>metagenomes</taxon>
        <taxon>ecological metagenomes</taxon>
    </lineage>
</organism>
<protein>
    <submittedName>
        <fullName evidence="1">Unannotated protein</fullName>
    </submittedName>
</protein>
<dbReference type="EMBL" id="CAEZUS010000003">
    <property type="protein sequence ID" value="CAB4600872.1"/>
    <property type="molecule type" value="Genomic_DNA"/>
</dbReference>
<reference evidence="1" key="1">
    <citation type="submission" date="2020-05" db="EMBL/GenBank/DDBJ databases">
        <authorList>
            <person name="Chiriac C."/>
            <person name="Salcher M."/>
            <person name="Ghai R."/>
            <person name="Kavagutti S V."/>
        </authorList>
    </citation>
    <scope>NUCLEOTIDE SEQUENCE</scope>
</reference>
<proteinExistence type="predicted"/>
<name>A0A6J6GHS2_9ZZZZ</name>
<gene>
    <name evidence="1" type="ORF">UFOPK1852_00047</name>
</gene>